<accession>A0ABV0RG10</accession>
<keyword evidence="2" id="KW-1185">Reference proteome</keyword>
<organism evidence="1 2">
    <name type="scientific">Xenoophorus captivus</name>
    <dbReference type="NCBI Taxonomy" id="1517983"/>
    <lineage>
        <taxon>Eukaryota</taxon>
        <taxon>Metazoa</taxon>
        <taxon>Chordata</taxon>
        <taxon>Craniata</taxon>
        <taxon>Vertebrata</taxon>
        <taxon>Euteleostomi</taxon>
        <taxon>Actinopterygii</taxon>
        <taxon>Neopterygii</taxon>
        <taxon>Teleostei</taxon>
        <taxon>Neoteleostei</taxon>
        <taxon>Acanthomorphata</taxon>
        <taxon>Ovalentaria</taxon>
        <taxon>Atherinomorphae</taxon>
        <taxon>Cyprinodontiformes</taxon>
        <taxon>Goodeidae</taxon>
        <taxon>Xenoophorus</taxon>
    </lineage>
</organism>
<name>A0ABV0RG10_9TELE</name>
<sequence>MMGMGVMGFGPCIKDPSCINSLLSFIGPVGEEDWRVACAPYAGFRVHCSELEGESRTWGSFPDICDVRDALYSGFDVICIDLITCRPKCRFMVSRCMLCSV</sequence>
<evidence type="ECO:0000313" key="2">
    <source>
        <dbReference type="Proteomes" id="UP001434883"/>
    </source>
</evidence>
<evidence type="ECO:0000313" key="1">
    <source>
        <dbReference type="EMBL" id="MEQ2206637.1"/>
    </source>
</evidence>
<dbReference type="Proteomes" id="UP001434883">
    <property type="component" value="Unassembled WGS sequence"/>
</dbReference>
<comment type="caution">
    <text evidence="1">The sequence shown here is derived from an EMBL/GenBank/DDBJ whole genome shotgun (WGS) entry which is preliminary data.</text>
</comment>
<reference evidence="1 2" key="1">
    <citation type="submission" date="2021-06" db="EMBL/GenBank/DDBJ databases">
        <authorList>
            <person name="Palmer J.M."/>
        </authorList>
    </citation>
    <scope>NUCLEOTIDE SEQUENCE [LARGE SCALE GENOMIC DNA]</scope>
    <source>
        <strain evidence="1 2">XC_2019</strain>
        <tissue evidence="1">Muscle</tissue>
    </source>
</reference>
<protein>
    <submittedName>
        <fullName evidence="1">Uncharacterized protein</fullName>
    </submittedName>
</protein>
<gene>
    <name evidence="1" type="ORF">XENOCAPTIV_000924</name>
</gene>
<proteinExistence type="predicted"/>
<dbReference type="EMBL" id="JAHRIN010043095">
    <property type="protein sequence ID" value="MEQ2206637.1"/>
    <property type="molecule type" value="Genomic_DNA"/>
</dbReference>